<evidence type="ECO:0000313" key="4">
    <source>
        <dbReference type="Proteomes" id="UP000297229"/>
    </source>
</evidence>
<reference evidence="3 4" key="1">
    <citation type="submission" date="2017-12" db="EMBL/GenBank/DDBJ databases">
        <title>Comparative genomics of Botrytis spp.</title>
        <authorList>
            <person name="Valero-Jimenez C.A."/>
            <person name="Tapia P."/>
            <person name="Veloso J."/>
            <person name="Silva-Moreno E."/>
            <person name="Staats M."/>
            <person name="Valdes J.H."/>
            <person name="Van Kan J.A.L."/>
        </authorList>
    </citation>
    <scope>NUCLEOTIDE SEQUENCE [LARGE SCALE GENOMIC DNA]</scope>
    <source>
        <strain evidence="3 4">Be9601</strain>
    </source>
</reference>
<dbReference type="Proteomes" id="UP000297229">
    <property type="component" value="Unassembled WGS sequence"/>
</dbReference>
<evidence type="ECO:0000313" key="3">
    <source>
        <dbReference type="EMBL" id="TGO76729.1"/>
    </source>
</evidence>
<organism evidence="3 4">
    <name type="scientific">Botrytis elliptica</name>
    <dbReference type="NCBI Taxonomy" id="278938"/>
    <lineage>
        <taxon>Eukaryota</taxon>
        <taxon>Fungi</taxon>
        <taxon>Dikarya</taxon>
        <taxon>Ascomycota</taxon>
        <taxon>Pezizomycotina</taxon>
        <taxon>Leotiomycetes</taxon>
        <taxon>Helotiales</taxon>
        <taxon>Sclerotiniaceae</taxon>
        <taxon>Botrytis</taxon>
    </lineage>
</organism>
<feature type="compositionally biased region" description="Basic and acidic residues" evidence="1">
    <location>
        <begin position="286"/>
        <end position="296"/>
    </location>
</feature>
<dbReference type="PANTHER" id="PTHR35910:SF6">
    <property type="entry name" value="2EXR DOMAIN-CONTAINING PROTEIN"/>
    <property type="match status" value="1"/>
</dbReference>
<sequence>MAVLTQFTVFPKLSEELKAMIWDLVSQQPSRIQFESYIVRKTKFSKIKDKELVSERDKILSGKHPDYPRPWRLKAEGRVPSVLITCRESRYWAMKHYRLEFKDQLYSKALWFNPKVDILTFDAISTLLVFIKGGCTLNGRSLYFNDSTKMPVVERIALLYSIAPYSYDVAMETTKNFPQLKSLVMRTDGIHSEAVSYDSDRWFPGPRISLPSLRVQMNQLWHSDEWKAIRAYSQIPELRILTADEMWNTGLTQPFGPSNKPPKRRRRNLKADPNQMPPVRRSNRIKSVETKHYLED</sequence>
<evidence type="ECO:0000256" key="1">
    <source>
        <dbReference type="SAM" id="MobiDB-lite"/>
    </source>
</evidence>
<dbReference type="Pfam" id="PF20150">
    <property type="entry name" value="2EXR"/>
    <property type="match status" value="1"/>
</dbReference>
<gene>
    <name evidence="3" type="ORF">BELL_0140g00190</name>
</gene>
<dbReference type="AlphaFoldDB" id="A0A4Z1JSH0"/>
<dbReference type="PANTHER" id="PTHR35910">
    <property type="entry name" value="2EXR DOMAIN-CONTAINING PROTEIN"/>
    <property type="match status" value="1"/>
</dbReference>
<keyword evidence="4" id="KW-1185">Reference proteome</keyword>
<comment type="caution">
    <text evidence="3">The sequence shown here is derived from an EMBL/GenBank/DDBJ whole genome shotgun (WGS) entry which is preliminary data.</text>
</comment>
<protein>
    <recommendedName>
        <fullName evidence="2">2EXR domain-containing protein</fullName>
    </recommendedName>
</protein>
<accession>A0A4Z1JSH0</accession>
<feature type="region of interest" description="Disordered" evidence="1">
    <location>
        <begin position="251"/>
        <end position="296"/>
    </location>
</feature>
<evidence type="ECO:0000259" key="2">
    <source>
        <dbReference type="Pfam" id="PF20150"/>
    </source>
</evidence>
<feature type="domain" description="2EXR" evidence="2">
    <location>
        <begin position="7"/>
        <end position="119"/>
    </location>
</feature>
<name>A0A4Z1JSH0_9HELO</name>
<proteinExistence type="predicted"/>
<dbReference type="InterPro" id="IPR045518">
    <property type="entry name" value="2EXR"/>
</dbReference>
<dbReference type="EMBL" id="PQXM01000139">
    <property type="protein sequence ID" value="TGO76729.1"/>
    <property type="molecule type" value="Genomic_DNA"/>
</dbReference>